<reference evidence="1" key="1">
    <citation type="submission" date="2021-02" db="EMBL/GenBank/DDBJ databases">
        <authorList>
            <person name="Vanwijnsberghe S."/>
        </authorList>
    </citation>
    <scope>NUCLEOTIDE SEQUENCE</scope>
    <source>
        <strain evidence="1">R-70211</strain>
    </source>
</reference>
<name>A0A9N8NEH7_9BURK</name>
<evidence type="ECO:0000313" key="2">
    <source>
        <dbReference type="Proteomes" id="UP000675121"/>
    </source>
</evidence>
<sequence length="50" mass="5740">MPLIVGRAYPADNRFKRRLSQTVRVQALFLPYSRLGTGTRFEPIAFHAYG</sequence>
<protein>
    <submittedName>
        <fullName evidence="1">Uncharacterized protein</fullName>
    </submittedName>
</protein>
<keyword evidence="2" id="KW-1185">Reference proteome</keyword>
<dbReference type="EMBL" id="CAJNAS010000036">
    <property type="protein sequence ID" value="CAE6964399.1"/>
    <property type="molecule type" value="Genomic_DNA"/>
</dbReference>
<proteinExistence type="predicted"/>
<comment type="caution">
    <text evidence="1">The sequence shown here is derived from an EMBL/GenBank/DDBJ whole genome shotgun (WGS) entry which is preliminary data.</text>
</comment>
<gene>
    <name evidence="1" type="ORF">R70211_07221</name>
</gene>
<dbReference type="AlphaFoldDB" id="A0A9N8NEH7"/>
<organism evidence="1 2">
    <name type="scientific">Paraburkholderia domus</name>
    <dbReference type="NCBI Taxonomy" id="2793075"/>
    <lineage>
        <taxon>Bacteria</taxon>
        <taxon>Pseudomonadati</taxon>
        <taxon>Pseudomonadota</taxon>
        <taxon>Betaproteobacteria</taxon>
        <taxon>Burkholderiales</taxon>
        <taxon>Burkholderiaceae</taxon>
        <taxon>Paraburkholderia</taxon>
    </lineage>
</organism>
<dbReference type="Proteomes" id="UP000675121">
    <property type="component" value="Unassembled WGS sequence"/>
</dbReference>
<accession>A0A9N8NEH7</accession>
<evidence type="ECO:0000313" key="1">
    <source>
        <dbReference type="EMBL" id="CAE6964399.1"/>
    </source>
</evidence>